<dbReference type="EC" id="3.4.21.89" evidence="5"/>
<dbReference type="CDD" id="cd06530">
    <property type="entry name" value="S26_SPase_I"/>
    <property type="match status" value="1"/>
</dbReference>
<dbReference type="InterPro" id="IPR001733">
    <property type="entry name" value="Peptidase_S26B"/>
</dbReference>
<dbReference type="GO" id="GO:0006465">
    <property type="term" value="P:signal peptide processing"/>
    <property type="evidence" value="ECO:0007669"/>
    <property type="project" value="UniProtKB-UniRule"/>
</dbReference>
<dbReference type="AlphaFoldDB" id="A0A652YW23"/>
<proteinExistence type="predicted"/>
<evidence type="ECO:0000256" key="4">
    <source>
        <dbReference type="ARBA" id="ARBA00023136"/>
    </source>
</evidence>
<organism evidence="6">
    <name type="scientific">Nocardia globerula</name>
    <dbReference type="NCBI Taxonomy" id="1818"/>
    <lineage>
        <taxon>Bacteria</taxon>
        <taxon>Bacillati</taxon>
        <taxon>Actinomycetota</taxon>
        <taxon>Actinomycetes</taxon>
        <taxon>Mycobacteriales</taxon>
        <taxon>Nocardiaceae</taxon>
        <taxon>Nocardia</taxon>
    </lineage>
</organism>
<protein>
    <recommendedName>
        <fullName evidence="5">Signal peptidase I</fullName>
        <ecNumber evidence="5">3.4.21.89</ecNumber>
    </recommendedName>
</protein>
<keyword evidence="2" id="KW-0812">Transmembrane</keyword>
<dbReference type="GO" id="GO:0004252">
    <property type="term" value="F:serine-type endopeptidase activity"/>
    <property type="evidence" value="ECO:0007669"/>
    <property type="project" value="UniProtKB-UniRule"/>
</dbReference>
<keyword evidence="3" id="KW-1133">Transmembrane helix</keyword>
<dbReference type="GO" id="GO:0016020">
    <property type="term" value="C:membrane"/>
    <property type="evidence" value="ECO:0007669"/>
    <property type="project" value="UniProtKB-SubCell"/>
</dbReference>
<name>A0A652YW23_NOCGL</name>
<evidence type="ECO:0000313" key="6">
    <source>
        <dbReference type="EMBL" id="TYQ07827.1"/>
    </source>
</evidence>
<evidence type="ECO:0000256" key="3">
    <source>
        <dbReference type="ARBA" id="ARBA00022989"/>
    </source>
</evidence>
<evidence type="ECO:0000256" key="2">
    <source>
        <dbReference type="ARBA" id="ARBA00022692"/>
    </source>
</evidence>
<evidence type="ECO:0000256" key="5">
    <source>
        <dbReference type="NCBIfam" id="TIGR02228"/>
    </source>
</evidence>
<dbReference type="InterPro" id="IPR036286">
    <property type="entry name" value="LexA/Signal_pep-like_sf"/>
</dbReference>
<dbReference type="InterPro" id="IPR019533">
    <property type="entry name" value="Peptidase_S26"/>
</dbReference>
<dbReference type="SUPFAM" id="SSF51306">
    <property type="entry name" value="LexA/Signal peptidase"/>
    <property type="match status" value="1"/>
</dbReference>
<accession>A0A652YW23</accession>
<dbReference type="EMBL" id="VNIQ01000001">
    <property type="protein sequence ID" value="TYQ07827.1"/>
    <property type="molecule type" value="Genomic_DNA"/>
</dbReference>
<comment type="caution">
    <text evidence="6">The sequence shown here is derived from an EMBL/GenBank/DDBJ whole genome shotgun (WGS) entry which is preliminary data.</text>
</comment>
<dbReference type="PANTHER" id="PTHR10806:SF6">
    <property type="entry name" value="SIGNAL PEPTIDASE COMPLEX CATALYTIC SUBUNIT SEC11"/>
    <property type="match status" value="1"/>
</dbReference>
<reference evidence="6" key="1">
    <citation type="submission" date="2019-07" db="EMBL/GenBank/DDBJ databases">
        <title>Genomic Encyclopedia of Type Strains, Phase IV (KMG-IV): sequencing the most valuable type-strain genomes for metagenomic binning, comparative biology and taxonomic classification.</title>
        <authorList>
            <person name="Goeker M."/>
        </authorList>
    </citation>
    <scope>NUCLEOTIDE SEQUENCE</scope>
    <source>
        <strain evidence="6">DSM 44596</strain>
    </source>
</reference>
<dbReference type="NCBIfam" id="TIGR02228">
    <property type="entry name" value="sigpep_I_arch"/>
    <property type="match status" value="1"/>
</dbReference>
<evidence type="ECO:0000256" key="1">
    <source>
        <dbReference type="ARBA" id="ARBA00004370"/>
    </source>
</evidence>
<comment type="subcellular location">
    <subcellularLocation>
        <location evidence="1">Membrane</location>
    </subcellularLocation>
</comment>
<keyword evidence="4" id="KW-0472">Membrane</keyword>
<sequence>MDAQHRAQRSGPIWWITSIASWLLLLVLSALIIATIVVPYLAGAQRYTVLTGSMSPTYKPGSLIVVKEADANDLAIGTPITFQLESGKPTVVTHRIIAISENTRGERVFTTQGDANSIPDEKPVIPEQIRGKVWYSFPYLGYVHSWLTGEQRKIILSIVVTALAAYAVYMFVSGTREGRRDRRNRAANVDDVQMSDDIQLSETATASHNESAGHVTTL</sequence>
<gene>
    <name evidence="6" type="ORF">FNL38_101192</name>
</gene>
<dbReference type="PANTHER" id="PTHR10806">
    <property type="entry name" value="SIGNAL PEPTIDASE COMPLEX CATALYTIC SUBUNIT SEC11"/>
    <property type="match status" value="1"/>
</dbReference>
<dbReference type="GO" id="GO:0009003">
    <property type="term" value="F:signal peptidase activity"/>
    <property type="evidence" value="ECO:0007669"/>
    <property type="project" value="UniProtKB-EC"/>
</dbReference>